<dbReference type="EMBL" id="WNXD01000002">
    <property type="protein sequence ID" value="MBB2147181.1"/>
    <property type="molecule type" value="Genomic_DNA"/>
</dbReference>
<comment type="caution">
    <text evidence="1">The sequence shown here is derived from an EMBL/GenBank/DDBJ whole genome shotgun (WGS) entry which is preliminary data.</text>
</comment>
<evidence type="ECO:0000313" key="1">
    <source>
        <dbReference type="EMBL" id="MBB2147181.1"/>
    </source>
</evidence>
<dbReference type="Proteomes" id="UP000601055">
    <property type="component" value="Unassembled WGS sequence"/>
</dbReference>
<accession>A0A923IWI3</accession>
<keyword evidence="2" id="KW-1185">Reference proteome</keyword>
<sequence>MNNTTALNKLTDIWNKYNQVRLAGDKKTANKLLADYIGLLKQEDQKDIKIFVDNICSLTLDTDDKIISNNGTEVSEKDTRIQHPLFKEIILPILKDQYKKDSAKHIKWIGQLEQFFYSDYTTTITFLRELNITEYFEARYFFEKSFAINNSQNTLTLLLNRMAKTINFYTHEVPMGVLVNPDVLAEELIIFRQYWQQSNTKNIWEATLTEWELISKHWTLYVATKNKYDSFETYLNTSGIQLN</sequence>
<name>A0A923IWI3_9SPHI</name>
<dbReference type="RefSeq" id="WP_182923799.1">
    <property type="nucleotide sequence ID" value="NZ_WNXD01000002.1"/>
</dbReference>
<reference evidence="1" key="1">
    <citation type="submission" date="2019-11" db="EMBL/GenBank/DDBJ databases">
        <title>Description of Pedobacter sp. LMG 31464T.</title>
        <authorList>
            <person name="Carlier A."/>
            <person name="Qi S."/>
            <person name="Vandamme P."/>
        </authorList>
    </citation>
    <scope>NUCLEOTIDE SEQUENCE</scope>
    <source>
        <strain evidence="1">LMG 31464</strain>
    </source>
</reference>
<gene>
    <name evidence="1" type="ORF">GM921_16900</name>
</gene>
<dbReference type="AlphaFoldDB" id="A0A923IWI3"/>
<proteinExistence type="predicted"/>
<protein>
    <submittedName>
        <fullName evidence="1">Uncharacterized protein</fullName>
    </submittedName>
</protein>
<evidence type="ECO:0000313" key="2">
    <source>
        <dbReference type="Proteomes" id="UP000601055"/>
    </source>
</evidence>
<organism evidence="1 2">
    <name type="scientific">Pedobacter planticolens</name>
    <dbReference type="NCBI Taxonomy" id="2679964"/>
    <lineage>
        <taxon>Bacteria</taxon>
        <taxon>Pseudomonadati</taxon>
        <taxon>Bacteroidota</taxon>
        <taxon>Sphingobacteriia</taxon>
        <taxon>Sphingobacteriales</taxon>
        <taxon>Sphingobacteriaceae</taxon>
        <taxon>Pedobacter</taxon>
    </lineage>
</organism>